<organism evidence="2 3">
    <name type="scientific">Asticcacaulis taihuensis</name>
    <dbReference type="NCBI Taxonomy" id="260084"/>
    <lineage>
        <taxon>Bacteria</taxon>
        <taxon>Pseudomonadati</taxon>
        <taxon>Pseudomonadota</taxon>
        <taxon>Alphaproteobacteria</taxon>
        <taxon>Caulobacterales</taxon>
        <taxon>Caulobacteraceae</taxon>
        <taxon>Asticcacaulis</taxon>
    </lineage>
</organism>
<dbReference type="EMBL" id="FMTS01000003">
    <property type="protein sequence ID" value="SCW60596.1"/>
    <property type="molecule type" value="Genomic_DNA"/>
</dbReference>
<evidence type="ECO:0008006" key="4">
    <source>
        <dbReference type="Google" id="ProtNLM"/>
    </source>
</evidence>
<reference evidence="3" key="1">
    <citation type="submission" date="2016-10" db="EMBL/GenBank/DDBJ databases">
        <authorList>
            <person name="Varghese N."/>
            <person name="Submissions S."/>
        </authorList>
    </citation>
    <scope>NUCLEOTIDE SEQUENCE [LARGE SCALE GENOMIC DNA]</scope>
    <source>
        <strain evidence="3">CGMCC 1.3431</strain>
    </source>
</reference>
<gene>
    <name evidence="2" type="ORF">SAMN02927928_2154</name>
</gene>
<keyword evidence="3" id="KW-1185">Reference proteome</keyword>
<sequence>MTIKTTLKLSATAALAATLLTACASAPPLAPAGKLTIASAYNVTLDRNWTDVSKLFYRRAEKVRILSIDGVLLNRLYVSDGLSSSDPLMINIMLGDNKNHIAPRGKAGMSLSEQMEFVAASVSELDYQKVETRNPQPVTIGNTRGVRFEFTARTTDGLNMRGLAQAVSDKGLSYYIVYIAPEEHYYDASLANVKAVMDSAKLP</sequence>
<feature type="chain" id="PRO_5011442974" description="PsbP protein" evidence="1">
    <location>
        <begin position="25"/>
        <end position="203"/>
    </location>
</feature>
<evidence type="ECO:0000313" key="2">
    <source>
        <dbReference type="EMBL" id="SCW60596.1"/>
    </source>
</evidence>
<evidence type="ECO:0000313" key="3">
    <source>
        <dbReference type="Proteomes" id="UP000199150"/>
    </source>
</evidence>
<dbReference type="RefSeq" id="WP_090647586.1">
    <property type="nucleotide sequence ID" value="NZ_CBCRYE010000001.1"/>
</dbReference>
<protein>
    <recommendedName>
        <fullName evidence="4">PsbP protein</fullName>
    </recommendedName>
</protein>
<dbReference type="STRING" id="260084.SAMN02927928_2154"/>
<dbReference type="OrthoDB" id="7172430at2"/>
<dbReference type="PROSITE" id="PS51257">
    <property type="entry name" value="PROKAR_LIPOPROTEIN"/>
    <property type="match status" value="1"/>
</dbReference>
<evidence type="ECO:0000256" key="1">
    <source>
        <dbReference type="SAM" id="SignalP"/>
    </source>
</evidence>
<feature type="signal peptide" evidence="1">
    <location>
        <begin position="1"/>
        <end position="24"/>
    </location>
</feature>
<name>A0A1G4RUZ5_9CAUL</name>
<dbReference type="Proteomes" id="UP000199150">
    <property type="component" value="Unassembled WGS sequence"/>
</dbReference>
<proteinExistence type="predicted"/>
<dbReference type="AlphaFoldDB" id="A0A1G4RUZ5"/>
<keyword evidence="1" id="KW-0732">Signal</keyword>
<accession>A0A1G4RUZ5</accession>